<dbReference type="EMBL" id="BMMT01000015">
    <property type="protein sequence ID" value="GGI97840.1"/>
    <property type="molecule type" value="Genomic_DNA"/>
</dbReference>
<evidence type="ECO:0000313" key="3">
    <source>
        <dbReference type="EMBL" id="GAA0522980.1"/>
    </source>
</evidence>
<evidence type="ECO:0000313" key="4">
    <source>
        <dbReference type="EMBL" id="GGI97840.1"/>
    </source>
</evidence>
<protein>
    <recommendedName>
        <fullName evidence="2">DUF7144 domain-containing protein</fullName>
    </recommendedName>
</protein>
<comment type="caution">
    <text evidence="4">The sequence shown here is derived from an EMBL/GenBank/DDBJ whole genome shotgun (WGS) entry which is preliminary data.</text>
</comment>
<feature type="transmembrane region" description="Helical" evidence="1">
    <location>
        <begin position="12"/>
        <end position="40"/>
    </location>
</feature>
<keyword evidence="1" id="KW-0472">Membrane</keyword>
<evidence type="ECO:0000313" key="5">
    <source>
        <dbReference type="Proteomes" id="UP000597989"/>
    </source>
</evidence>
<keyword evidence="1" id="KW-0812">Transmembrane</keyword>
<keyword evidence="1" id="KW-1133">Transmembrane helix</keyword>
<dbReference type="InterPro" id="IPR055568">
    <property type="entry name" value="DUF7144"/>
</dbReference>
<proteinExistence type="predicted"/>
<name>A0A917K2S0_9PSEU</name>
<feature type="transmembrane region" description="Helical" evidence="1">
    <location>
        <begin position="85"/>
        <end position="104"/>
    </location>
</feature>
<organism evidence="4 5">
    <name type="scientific">Saccharopolyspora thermophila</name>
    <dbReference type="NCBI Taxonomy" id="89367"/>
    <lineage>
        <taxon>Bacteria</taxon>
        <taxon>Bacillati</taxon>
        <taxon>Actinomycetota</taxon>
        <taxon>Actinomycetes</taxon>
        <taxon>Pseudonocardiales</taxon>
        <taxon>Pseudonocardiaceae</taxon>
        <taxon>Saccharopolyspora</taxon>
    </lineage>
</organism>
<sequence length="136" mass="14497">MATHGARGARTGWVGWVYFAGTVLLLIGIIQFINGVIAFGRSGTTFLTPSGGAVQISYSGVAWSFLIMGAVFALVGFGVFRGRTWARALAIAFAVISVLANIAFFSAYPLWSTLVIVLDLVVIYALVAHGREVARR</sequence>
<feature type="transmembrane region" description="Helical" evidence="1">
    <location>
        <begin position="60"/>
        <end position="80"/>
    </location>
</feature>
<dbReference type="Proteomes" id="UP000597989">
    <property type="component" value="Unassembled WGS sequence"/>
</dbReference>
<dbReference type="Pfam" id="PF23636">
    <property type="entry name" value="DUF7144"/>
    <property type="match status" value="1"/>
</dbReference>
<gene>
    <name evidence="3" type="ORF">GCM10009545_26460</name>
    <name evidence="4" type="ORF">GCM10011581_38740</name>
</gene>
<dbReference type="Proteomes" id="UP001500220">
    <property type="component" value="Unassembled WGS sequence"/>
</dbReference>
<evidence type="ECO:0000259" key="2">
    <source>
        <dbReference type="Pfam" id="PF23636"/>
    </source>
</evidence>
<evidence type="ECO:0000256" key="1">
    <source>
        <dbReference type="SAM" id="Phobius"/>
    </source>
</evidence>
<reference evidence="3 6" key="2">
    <citation type="journal article" date="2019" name="Int. J. Syst. Evol. Microbiol.">
        <title>The Global Catalogue of Microorganisms (GCM) 10K type strain sequencing project: providing services to taxonomists for standard genome sequencing and annotation.</title>
        <authorList>
            <consortium name="The Broad Institute Genomics Platform"/>
            <consortium name="The Broad Institute Genome Sequencing Center for Infectious Disease"/>
            <person name="Wu L."/>
            <person name="Ma J."/>
        </authorList>
    </citation>
    <scope>NUCLEOTIDE SEQUENCE [LARGE SCALE GENOMIC DNA]</scope>
    <source>
        <strain evidence="3 6">JCM 10664</strain>
    </source>
</reference>
<evidence type="ECO:0000313" key="6">
    <source>
        <dbReference type="Proteomes" id="UP001500220"/>
    </source>
</evidence>
<reference evidence="3" key="4">
    <citation type="submission" date="2023-12" db="EMBL/GenBank/DDBJ databases">
        <authorList>
            <person name="Sun Q."/>
            <person name="Inoue M."/>
        </authorList>
    </citation>
    <scope>NUCLEOTIDE SEQUENCE</scope>
    <source>
        <strain evidence="3">JCM 10664</strain>
    </source>
</reference>
<feature type="domain" description="DUF7144" evidence="2">
    <location>
        <begin position="16"/>
        <end position="131"/>
    </location>
</feature>
<dbReference type="RefSeq" id="WP_188989737.1">
    <property type="nucleotide sequence ID" value="NZ_BAAAHC010000009.1"/>
</dbReference>
<accession>A0A917K2S0</accession>
<reference evidence="4" key="3">
    <citation type="submission" date="2020-09" db="EMBL/GenBank/DDBJ databases">
        <authorList>
            <person name="Sun Q."/>
            <person name="Zhou Y."/>
        </authorList>
    </citation>
    <scope>NUCLEOTIDE SEQUENCE</scope>
    <source>
        <strain evidence="4">CGMCC 4.7206</strain>
    </source>
</reference>
<feature type="transmembrane region" description="Helical" evidence="1">
    <location>
        <begin position="110"/>
        <end position="127"/>
    </location>
</feature>
<dbReference type="AlphaFoldDB" id="A0A917K2S0"/>
<dbReference type="EMBL" id="BAAAHC010000009">
    <property type="protein sequence ID" value="GAA0522980.1"/>
    <property type="molecule type" value="Genomic_DNA"/>
</dbReference>
<reference evidence="4 5" key="1">
    <citation type="journal article" date="2014" name="Int. J. Syst. Evol. Microbiol.">
        <title>Complete genome sequence of Corynebacterium casei LMG S-19264T (=DSM 44701T), isolated from a smear-ripened cheese.</title>
        <authorList>
            <consortium name="US DOE Joint Genome Institute (JGI-PGF)"/>
            <person name="Walter F."/>
            <person name="Albersmeier A."/>
            <person name="Kalinowski J."/>
            <person name="Ruckert C."/>
        </authorList>
    </citation>
    <scope>NUCLEOTIDE SEQUENCE [LARGE SCALE GENOMIC DNA]</scope>
    <source>
        <strain evidence="4 5">CGMCC 4.7206</strain>
    </source>
</reference>
<keyword evidence="6" id="KW-1185">Reference proteome</keyword>